<protein>
    <submittedName>
        <fullName evidence="1">Uncharacterized protein</fullName>
    </submittedName>
</protein>
<comment type="caution">
    <text evidence="1">The sequence shown here is derived from an EMBL/GenBank/DDBJ whole genome shotgun (WGS) entry which is preliminary data.</text>
</comment>
<accession>A0A3L8DTC3</accession>
<evidence type="ECO:0000313" key="1">
    <source>
        <dbReference type="EMBL" id="RLU23695.1"/>
    </source>
</evidence>
<sequence>MKEIYYKIHLSL</sequence>
<dbReference type="EMBL" id="QOIP01000004">
    <property type="protein sequence ID" value="RLU23695.1"/>
    <property type="molecule type" value="Genomic_DNA"/>
</dbReference>
<organism evidence="1 2">
    <name type="scientific">Ooceraea biroi</name>
    <name type="common">Clonal raider ant</name>
    <name type="synonym">Cerapachys biroi</name>
    <dbReference type="NCBI Taxonomy" id="2015173"/>
    <lineage>
        <taxon>Eukaryota</taxon>
        <taxon>Metazoa</taxon>
        <taxon>Ecdysozoa</taxon>
        <taxon>Arthropoda</taxon>
        <taxon>Hexapoda</taxon>
        <taxon>Insecta</taxon>
        <taxon>Pterygota</taxon>
        <taxon>Neoptera</taxon>
        <taxon>Endopterygota</taxon>
        <taxon>Hymenoptera</taxon>
        <taxon>Apocrita</taxon>
        <taxon>Aculeata</taxon>
        <taxon>Formicoidea</taxon>
        <taxon>Formicidae</taxon>
        <taxon>Dorylinae</taxon>
        <taxon>Ooceraea</taxon>
    </lineage>
</organism>
<proteinExistence type="predicted"/>
<dbReference type="Proteomes" id="UP000279307">
    <property type="component" value="Chromosome 4"/>
</dbReference>
<reference evidence="1 2" key="1">
    <citation type="journal article" date="2018" name="Genome Res.">
        <title>The genomic architecture and molecular evolution of ant odorant receptors.</title>
        <authorList>
            <person name="McKenzie S.K."/>
            <person name="Kronauer D.J.C."/>
        </authorList>
    </citation>
    <scope>NUCLEOTIDE SEQUENCE [LARGE SCALE GENOMIC DNA]</scope>
    <source>
        <strain evidence="1">Clonal line C1</strain>
    </source>
</reference>
<evidence type="ECO:0000313" key="2">
    <source>
        <dbReference type="Proteomes" id="UP000279307"/>
    </source>
</evidence>
<name>A0A3L8DTC3_OOCBI</name>
<feature type="non-terminal residue" evidence="1">
    <location>
        <position position="12"/>
    </location>
</feature>
<gene>
    <name evidence="1" type="ORF">DMN91_003901</name>
</gene>